<reference evidence="1 2" key="1">
    <citation type="submission" date="2019-06" db="EMBL/GenBank/DDBJ databases">
        <title>Description of Kitasatospora acidophila sp. nov. isolated from pine grove soil, and reclassification of Streptomyces novaecaesareae to Kitasatospora novaeceasareae comb. nov.</title>
        <authorList>
            <person name="Kim M.J."/>
        </authorList>
    </citation>
    <scope>NUCLEOTIDE SEQUENCE [LARGE SCALE GENOMIC DNA]</scope>
    <source>
        <strain evidence="1 2">MMS16-CNU292</strain>
    </source>
</reference>
<proteinExistence type="predicted"/>
<dbReference type="OrthoDB" id="495620at2"/>
<dbReference type="RefSeq" id="WP_141631728.1">
    <property type="nucleotide sequence ID" value="NZ_VIGB01000001.1"/>
</dbReference>
<evidence type="ECO:0000313" key="2">
    <source>
        <dbReference type="Proteomes" id="UP000319103"/>
    </source>
</evidence>
<dbReference type="Proteomes" id="UP000319103">
    <property type="component" value="Unassembled WGS sequence"/>
</dbReference>
<gene>
    <name evidence="1" type="ORF">E6W39_00520</name>
</gene>
<evidence type="ECO:0000313" key="1">
    <source>
        <dbReference type="EMBL" id="TQF08067.1"/>
    </source>
</evidence>
<name>A0A540WGN9_9ACTN</name>
<comment type="caution">
    <text evidence="1">The sequence shown here is derived from an EMBL/GenBank/DDBJ whole genome shotgun (WGS) entry which is preliminary data.</text>
</comment>
<sequence length="75" mass="8209">MLHAALAEPERFDRLVLAMPGVAWQAGEGRREVLRAAARTVAQQGKAALHTAMRLGRPPILADTDFPRSSTCRRS</sequence>
<dbReference type="EMBL" id="VIGB01000001">
    <property type="protein sequence ID" value="TQF08067.1"/>
    <property type="molecule type" value="Genomic_DNA"/>
</dbReference>
<organism evidence="1 2">
    <name type="scientific">Kitasatospora acidiphila</name>
    <dbReference type="NCBI Taxonomy" id="2567942"/>
    <lineage>
        <taxon>Bacteria</taxon>
        <taxon>Bacillati</taxon>
        <taxon>Actinomycetota</taxon>
        <taxon>Actinomycetes</taxon>
        <taxon>Kitasatosporales</taxon>
        <taxon>Streptomycetaceae</taxon>
        <taxon>Kitasatospora</taxon>
    </lineage>
</organism>
<keyword evidence="2" id="KW-1185">Reference proteome</keyword>
<dbReference type="AlphaFoldDB" id="A0A540WGN9"/>
<accession>A0A540WGN9</accession>
<protein>
    <submittedName>
        <fullName evidence="1">Uncharacterized protein</fullName>
    </submittedName>
</protein>